<feature type="transmembrane region" description="Helical" evidence="8">
    <location>
        <begin position="223"/>
        <end position="243"/>
    </location>
</feature>
<comment type="subcellular location">
    <subcellularLocation>
        <location evidence="1">Cell membrane</location>
        <topology evidence="1">Multi-pass membrane protein</topology>
    </subcellularLocation>
</comment>
<keyword evidence="2" id="KW-0813">Transport</keyword>
<proteinExistence type="predicted"/>
<accession>G8QU77</accession>
<evidence type="ECO:0000256" key="8">
    <source>
        <dbReference type="SAM" id="Phobius"/>
    </source>
</evidence>
<evidence type="ECO:0000256" key="4">
    <source>
        <dbReference type="ARBA" id="ARBA00022519"/>
    </source>
</evidence>
<evidence type="ECO:0000256" key="6">
    <source>
        <dbReference type="ARBA" id="ARBA00022989"/>
    </source>
</evidence>
<evidence type="ECO:0000256" key="3">
    <source>
        <dbReference type="ARBA" id="ARBA00022475"/>
    </source>
</evidence>
<feature type="transmembrane region" description="Helical" evidence="8">
    <location>
        <begin position="170"/>
        <end position="192"/>
    </location>
</feature>
<dbReference type="AlphaFoldDB" id="G8QU77"/>
<feature type="transmembrane region" description="Helical" evidence="8">
    <location>
        <begin position="94"/>
        <end position="115"/>
    </location>
</feature>
<feature type="transmembrane region" description="Helical" evidence="8">
    <location>
        <begin position="15"/>
        <end position="35"/>
    </location>
</feature>
<keyword evidence="6 8" id="KW-1133">Transmembrane helix</keyword>
<evidence type="ECO:0000313" key="10">
    <source>
        <dbReference type="Proteomes" id="UP000005632"/>
    </source>
</evidence>
<dbReference type="HOGENOM" id="CLU_028880_0_1_12"/>
<gene>
    <name evidence="9" type="ordered locus">SpiGrapes_0183</name>
</gene>
<evidence type="ECO:0000256" key="2">
    <source>
        <dbReference type="ARBA" id="ARBA00022448"/>
    </source>
</evidence>
<keyword evidence="5 8" id="KW-0812">Transmembrane</keyword>
<keyword evidence="7 8" id="KW-0472">Membrane</keyword>
<keyword evidence="10" id="KW-1185">Reference proteome</keyword>
<dbReference type="Pfam" id="PF02653">
    <property type="entry name" value="BPD_transp_2"/>
    <property type="match status" value="1"/>
</dbReference>
<dbReference type="GO" id="GO:0022857">
    <property type="term" value="F:transmembrane transporter activity"/>
    <property type="evidence" value="ECO:0007669"/>
    <property type="project" value="InterPro"/>
</dbReference>
<keyword evidence="4" id="KW-0997">Cell inner membrane</keyword>
<dbReference type="STRING" id="158190.SpiGrapes_0183"/>
<dbReference type="CDD" id="cd06579">
    <property type="entry name" value="TM_PBP1_transp_AraH_like"/>
    <property type="match status" value="1"/>
</dbReference>
<evidence type="ECO:0000256" key="5">
    <source>
        <dbReference type="ARBA" id="ARBA00022692"/>
    </source>
</evidence>
<reference evidence="9 10" key="1">
    <citation type="submission" date="2011-11" db="EMBL/GenBank/DDBJ databases">
        <title>Complete sequence of Spirochaeta sp. grapes.</title>
        <authorList>
            <consortium name="US DOE Joint Genome Institute"/>
            <person name="Lucas S."/>
            <person name="Han J."/>
            <person name="Lapidus A."/>
            <person name="Cheng J.-F."/>
            <person name="Goodwin L."/>
            <person name="Pitluck S."/>
            <person name="Peters L."/>
            <person name="Ovchinnikova G."/>
            <person name="Munk A.C."/>
            <person name="Detter J.C."/>
            <person name="Han C."/>
            <person name="Tapia R."/>
            <person name="Land M."/>
            <person name="Hauser L."/>
            <person name="Kyrpides N."/>
            <person name="Ivanova N."/>
            <person name="Pagani I."/>
            <person name="Ritalahtilisa K."/>
            <person name="Loeffler F."/>
            <person name="Woyke T."/>
        </authorList>
    </citation>
    <scope>NUCLEOTIDE SEQUENCE [LARGE SCALE GENOMIC DNA]</scope>
    <source>
        <strain evidence="10">ATCC BAA-1885 / DSM 22778 / Grapes</strain>
    </source>
</reference>
<dbReference type="PANTHER" id="PTHR32196:SF21">
    <property type="entry name" value="ABC TRANSPORTER PERMEASE PROTEIN YPHD-RELATED"/>
    <property type="match status" value="1"/>
</dbReference>
<feature type="transmembrane region" description="Helical" evidence="8">
    <location>
        <begin position="275"/>
        <end position="295"/>
    </location>
</feature>
<feature type="transmembrane region" description="Helical" evidence="8">
    <location>
        <begin position="47"/>
        <end position="74"/>
    </location>
</feature>
<dbReference type="KEGG" id="sgp:SpiGrapes_0183"/>
<feature type="transmembrane region" description="Helical" evidence="8">
    <location>
        <begin position="301"/>
        <end position="321"/>
    </location>
</feature>
<evidence type="ECO:0000313" key="9">
    <source>
        <dbReference type="EMBL" id="AEV28047.1"/>
    </source>
</evidence>
<protein>
    <submittedName>
        <fullName evidence="9">Permease component of ribose/xylose/arabinose/galactoside ABC-type transporters</fullName>
    </submittedName>
</protein>
<dbReference type="Proteomes" id="UP000005632">
    <property type="component" value="Chromosome"/>
</dbReference>
<dbReference type="OrthoDB" id="9813906at2"/>
<keyword evidence="3" id="KW-1003">Cell membrane</keyword>
<dbReference type="EMBL" id="CP003155">
    <property type="protein sequence ID" value="AEV28047.1"/>
    <property type="molecule type" value="Genomic_DNA"/>
</dbReference>
<evidence type="ECO:0000256" key="7">
    <source>
        <dbReference type="ARBA" id="ARBA00023136"/>
    </source>
</evidence>
<dbReference type="GO" id="GO:0005886">
    <property type="term" value="C:plasma membrane"/>
    <property type="evidence" value="ECO:0007669"/>
    <property type="project" value="UniProtKB-SubCell"/>
</dbReference>
<evidence type="ECO:0000256" key="1">
    <source>
        <dbReference type="ARBA" id="ARBA00004651"/>
    </source>
</evidence>
<organism evidence="9 10">
    <name type="scientific">Sphaerochaeta pleomorpha (strain ATCC BAA-1885 / DSM 22778 / Grapes)</name>
    <dbReference type="NCBI Taxonomy" id="158190"/>
    <lineage>
        <taxon>Bacteria</taxon>
        <taxon>Pseudomonadati</taxon>
        <taxon>Spirochaetota</taxon>
        <taxon>Spirochaetia</taxon>
        <taxon>Spirochaetales</taxon>
        <taxon>Sphaerochaetaceae</taxon>
        <taxon>Sphaerochaeta</taxon>
    </lineage>
</organism>
<dbReference type="RefSeq" id="WP_014268896.1">
    <property type="nucleotide sequence ID" value="NC_016633.1"/>
</dbReference>
<dbReference type="PANTHER" id="PTHR32196">
    <property type="entry name" value="ABC TRANSPORTER PERMEASE PROTEIN YPHD-RELATED-RELATED"/>
    <property type="match status" value="1"/>
</dbReference>
<sequence length="332" mass="35573">MNNRIKTRLLTNEAIVAYTIIVLSLLIGFINPAFLEFSTVITLSRAMLITLIFAILEMVIIISGGIDVSFPAIACFSSYATLKLILHFQIDSILFFYIVAGVIGILFGLLNAFLIAKLDLPALIATLGVSSVANGATLAFLGTNEYSNIPEHIDSLSKSFLFSYQNSKGITFQMTSLILIPIVLLLVVFIFLRFTTFGRGIYAIGGDKNAARIAGFNIKKIQYTIYMAAGFLSAIGGVTYTILMRQGSPQNLMGAEMMVIAAVVVGGTRITGGHGTVIGTLLGVLLIALVQNNLIMVGVPVHFQTFVVGLIIVLGTGITSIRAKHIANSSKV</sequence>
<feature type="transmembrane region" description="Helical" evidence="8">
    <location>
        <begin position="122"/>
        <end position="141"/>
    </location>
</feature>
<dbReference type="InterPro" id="IPR001851">
    <property type="entry name" value="ABC_transp_permease"/>
</dbReference>
<name>G8QU77_SPHPG</name>
<dbReference type="eggNOG" id="COG1172">
    <property type="taxonomic scope" value="Bacteria"/>
</dbReference>